<protein>
    <submittedName>
        <fullName evidence="1">Uncharacterized protein</fullName>
    </submittedName>
</protein>
<name>A0AAV2FD29_9ROSI</name>
<gene>
    <name evidence="1" type="ORF">LTRI10_LOCUS36570</name>
</gene>
<sequence length="136" mass="15288">MFPARLRKCFPLALNPIPHCVFGLSHNRFGRVILIRVGQDEITTTGLTLSNLRRRDSLSRLVIISLLLAILNRRCHCRSSGSCLVRRRDPISSIGLKSFPHHMGREASTSDASIFLRLCFENPLPNLIRGDLLTGK</sequence>
<keyword evidence="2" id="KW-1185">Reference proteome</keyword>
<dbReference type="Proteomes" id="UP001497516">
    <property type="component" value="Chromosome 6"/>
</dbReference>
<reference evidence="1 2" key="1">
    <citation type="submission" date="2024-04" db="EMBL/GenBank/DDBJ databases">
        <authorList>
            <person name="Fracassetti M."/>
        </authorList>
    </citation>
    <scope>NUCLEOTIDE SEQUENCE [LARGE SCALE GENOMIC DNA]</scope>
</reference>
<evidence type="ECO:0000313" key="1">
    <source>
        <dbReference type="EMBL" id="CAL1396186.1"/>
    </source>
</evidence>
<evidence type="ECO:0000313" key="2">
    <source>
        <dbReference type="Proteomes" id="UP001497516"/>
    </source>
</evidence>
<dbReference type="AlphaFoldDB" id="A0AAV2FD29"/>
<proteinExistence type="predicted"/>
<dbReference type="EMBL" id="OZ034819">
    <property type="protein sequence ID" value="CAL1396186.1"/>
    <property type="molecule type" value="Genomic_DNA"/>
</dbReference>
<organism evidence="1 2">
    <name type="scientific">Linum trigynum</name>
    <dbReference type="NCBI Taxonomy" id="586398"/>
    <lineage>
        <taxon>Eukaryota</taxon>
        <taxon>Viridiplantae</taxon>
        <taxon>Streptophyta</taxon>
        <taxon>Embryophyta</taxon>
        <taxon>Tracheophyta</taxon>
        <taxon>Spermatophyta</taxon>
        <taxon>Magnoliopsida</taxon>
        <taxon>eudicotyledons</taxon>
        <taxon>Gunneridae</taxon>
        <taxon>Pentapetalae</taxon>
        <taxon>rosids</taxon>
        <taxon>fabids</taxon>
        <taxon>Malpighiales</taxon>
        <taxon>Linaceae</taxon>
        <taxon>Linum</taxon>
    </lineage>
</organism>
<accession>A0AAV2FD29</accession>